<evidence type="ECO:0000313" key="2">
    <source>
        <dbReference type="EMBL" id="CAF5145595.1"/>
    </source>
</evidence>
<reference evidence="2" key="1">
    <citation type="submission" date="2021-02" db="EMBL/GenBank/DDBJ databases">
        <authorList>
            <person name="Nowell W R."/>
        </authorList>
    </citation>
    <scope>NUCLEOTIDE SEQUENCE</scope>
</reference>
<dbReference type="InterPro" id="IPR039749">
    <property type="entry name" value="NUB1"/>
</dbReference>
<accession>A0A8S3G0S8</accession>
<dbReference type="PANTHER" id="PTHR12948">
    <property type="entry name" value="NEDD8 ULTIMATE BUSTER-1 BS4 PROTEIN"/>
    <property type="match status" value="1"/>
</dbReference>
<dbReference type="Gene3D" id="1.10.8.10">
    <property type="entry name" value="DNA helicase RuvA subunit, C-terminal domain"/>
    <property type="match status" value="1"/>
</dbReference>
<name>A0A8S3G0S8_9BILA</name>
<dbReference type="GO" id="GO:2000058">
    <property type="term" value="P:regulation of ubiquitin-dependent protein catabolic process"/>
    <property type="evidence" value="ECO:0007669"/>
    <property type="project" value="TreeGrafter"/>
</dbReference>
<feature type="non-terminal residue" evidence="2">
    <location>
        <position position="1"/>
    </location>
</feature>
<dbReference type="PROSITE" id="PS50030">
    <property type="entry name" value="UBA"/>
    <property type="match status" value="1"/>
</dbReference>
<evidence type="ECO:0000313" key="3">
    <source>
        <dbReference type="Proteomes" id="UP000681967"/>
    </source>
</evidence>
<comment type="caution">
    <text evidence="2">The sequence shown here is derived from an EMBL/GenBank/DDBJ whole genome shotgun (WGS) entry which is preliminary data.</text>
</comment>
<gene>
    <name evidence="2" type="ORF">BYL167_LOCUS71083</name>
</gene>
<dbReference type="PANTHER" id="PTHR12948:SF3">
    <property type="entry name" value="NEDD8 ULTIMATE BUSTER 1"/>
    <property type="match status" value="1"/>
</dbReference>
<proteinExistence type="predicted"/>
<dbReference type="SUPFAM" id="SSF46934">
    <property type="entry name" value="UBA-like"/>
    <property type="match status" value="1"/>
</dbReference>
<dbReference type="InterPro" id="IPR009060">
    <property type="entry name" value="UBA-like_sf"/>
</dbReference>
<dbReference type="InterPro" id="IPR015940">
    <property type="entry name" value="UBA"/>
</dbReference>
<evidence type="ECO:0000259" key="1">
    <source>
        <dbReference type="PROSITE" id="PS50030"/>
    </source>
</evidence>
<organism evidence="2 3">
    <name type="scientific">Rotaria magnacalcarata</name>
    <dbReference type="NCBI Taxonomy" id="392030"/>
    <lineage>
        <taxon>Eukaryota</taxon>
        <taxon>Metazoa</taxon>
        <taxon>Spiralia</taxon>
        <taxon>Gnathifera</taxon>
        <taxon>Rotifera</taxon>
        <taxon>Eurotatoria</taxon>
        <taxon>Bdelloidea</taxon>
        <taxon>Philodinida</taxon>
        <taxon>Philodinidae</taxon>
        <taxon>Rotaria</taxon>
    </lineage>
</organism>
<dbReference type="EMBL" id="CAJOBH010254463">
    <property type="protein sequence ID" value="CAF5145595.1"/>
    <property type="molecule type" value="Genomic_DNA"/>
</dbReference>
<dbReference type="CDD" id="cd14291">
    <property type="entry name" value="UBA1_NUB1_like"/>
    <property type="match status" value="1"/>
</dbReference>
<sequence>MLNSVDNWGLLNLDIVWCYLCMQNVNDLQDAVERLMRCDTCFVKVYGNSFQRLKALQKDGMGHMVLFVRLHLLQAIVAYHAGRKTDAKNLLGMAEEEARMMRIEPEKLTQIMLMGYTTTEARRGLRSAQGNIDQAIEFIIE</sequence>
<feature type="domain" description="UBA" evidence="1">
    <location>
        <begin position="102"/>
        <end position="141"/>
    </location>
</feature>
<dbReference type="AlphaFoldDB" id="A0A8S3G0S8"/>
<dbReference type="SMART" id="SM00165">
    <property type="entry name" value="UBA"/>
    <property type="match status" value="1"/>
</dbReference>
<dbReference type="Pfam" id="PF00627">
    <property type="entry name" value="UBA"/>
    <property type="match status" value="1"/>
</dbReference>
<dbReference type="Proteomes" id="UP000681967">
    <property type="component" value="Unassembled WGS sequence"/>
</dbReference>
<protein>
    <recommendedName>
        <fullName evidence="1">UBA domain-containing protein</fullName>
    </recommendedName>
</protein>